<dbReference type="InterPro" id="IPR035906">
    <property type="entry name" value="MetI-like_sf"/>
</dbReference>
<keyword evidence="7 9" id="KW-1133">Transmembrane helix</keyword>
<dbReference type="InterPro" id="IPR000515">
    <property type="entry name" value="MetI-like"/>
</dbReference>
<comment type="function">
    <text evidence="10">Part of the binding-protein-dependent transport system for phosphate; probably responsible for the translocation of the substrate across the membrane.</text>
</comment>
<proteinExistence type="inferred from homology"/>
<evidence type="ECO:0000256" key="5">
    <source>
        <dbReference type="ARBA" id="ARBA00022592"/>
    </source>
</evidence>
<keyword evidence="6 9" id="KW-0812">Transmembrane</keyword>
<dbReference type="GO" id="GO:0006817">
    <property type="term" value="P:phosphate ion transport"/>
    <property type="evidence" value="ECO:0007669"/>
    <property type="project" value="UniProtKB-KW"/>
</dbReference>
<name>A0A5S5DTF4_9FLAO</name>
<dbReference type="InterPro" id="IPR011864">
    <property type="entry name" value="Phosphate_PstC"/>
</dbReference>
<dbReference type="InterPro" id="IPR051124">
    <property type="entry name" value="Phosphate_Transport_Permease"/>
</dbReference>
<evidence type="ECO:0000256" key="3">
    <source>
        <dbReference type="ARBA" id="ARBA00022448"/>
    </source>
</evidence>
<organism evidence="12 13">
    <name type="scientific">Tenacibaculum adriaticum</name>
    <dbReference type="NCBI Taxonomy" id="413713"/>
    <lineage>
        <taxon>Bacteria</taxon>
        <taxon>Pseudomonadati</taxon>
        <taxon>Bacteroidota</taxon>
        <taxon>Flavobacteriia</taxon>
        <taxon>Flavobacteriales</taxon>
        <taxon>Flavobacteriaceae</taxon>
        <taxon>Tenacibaculum</taxon>
    </lineage>
</organism>
<feature type="transmembrane region" description="Helical" evidence="9">
    <location>
        <begin position="114"/>
        <end position="135"/>
    </location>
</feature>
<evidence type="ECO:0000259" key="11">
    <source>
        <dbReference type="PROSITE" id="PS50928"/>
    </source>
</evidence>
<evidence type="ECO:0000256" key="8">
    <source>
        <dbReference type="ARBA" id="ARBA00023136"/>
    </source>
</evidence>
<dbReference type="OrthoDB" id="9785113at2"/>
<dbReference type="GO" id="GO:0005886">
    <property type="term" value="C:plasma membrane"/>
    <property type="evidence" value="ECO:0007669"/>
    <property type="project" value="UniProtKB-SubCell"/>
</dbReference>
<evidence type="ECO:0000256" key="10">
    <source>
        <dbReference type="RuleBase" id="RU363054"/>
    </source>
</evidence>
<comment type="similarity">
    <text evidence="2 10">Belongs to the binding-protein-dependent transport system permease family. CysTW subfamily.</text>
</comment>
<comment type="subcellular location">
    <subcellularLocation>
        <location evidence="1 9">Cell membrane</location>
        <topology evidence="1 9">Multi-pass membrane protein</topology>
    </subcellularLocation>
</comment>
<dbReference type="GO" id="GO:0005315">
    <property type="term" value="F:phosphate transmembrane transporter activity"/>
    <property type="evidence" value="ECO:0007669"/>
    <property type="project" value="InterPro"/>
</dbReference>
<dbReference type="SUPFAM" id="SSF161098">
    <property type="entry name" value="MetI-like"/>
    <property type="match status" value="1"/>
</dbReference>
<keyword evidence="5 10" id="KW-0592">Phosphate transport</keyword>
<feature type="transmembrane region" description="Helical" evidence="9">
    <location>
        <begin position="64"/>
        <end position="94"/>
    </location>
</feature>
<dbReference type="CDD" id="cd06261">
    <property type="entry name" value="TM_PBP2"/>
    <property type="match status" value="1"/>
</dbReference>
<keyword evidence="8 9" id="KW-0472">Membrane</keyword>
<dbReference type="RefSeq" id="WP_148869759.1">
    <property type="nucleotide sequence ID" value="NZ_VNIA01000002.1"/>
</dbReference>
<dbReference type="Proteomes" id="UP000323136">
    <property type="component" value="Unassembled WGS sequence"/>
</dbReference>
<feature type="transmembrane region" description="Helical" evidence="9">
    <location>
        <begin position="258"/>
        <end position="281"/>
    </location>
</feature>
<evidence type="ECO:0000256" key="4">
    <source>
        <dbReference type="ARBA" id="ARBA00022475"/>
    </source>
</evidence>
<dbReference type="AlphaFoldDB" id="A0A5S5DTF4"/>
<protein>
    <recommendedName>
        <fullName evidence="10">Phosphate transport system permease protein</fullName>
    </recommendedName>
</protein>
<evidence type="ECO:0000256" key="9">
    <source>
        <dbReference type="RuleBase" id="RU363032"/>
    </source>
</evidence>
<feature type="transmembrane region" description="Helical" evidence="9">
    <location>
        <begin position="12"/>
        <end position="40"/>
    </location>
</feature>
<keyword evidence="13" id="KW-1185">Reference proteome</keyword>
<evidence type="ECO:0000256" key="6">
    <source>
        <dbReference type="ARBA" id="ARBA00022692"/>
    </source>
</evidence>
<sequence>MNRNRVDSIFIILFRISGFLAVIILFGIFFMLVFNGIWAFKEVSLTEFFTSSSWSPSAYDKPEYGILSMVASSILVTFLAMLIAVPIGVGAAAYLVEFASTKVASILKPAIEMLAAIPSVTIGFLGIVLVGPFLAKLFGSSNGLNALNGAILLAVMALPTIISISEDAMYAVPKTYKEASLALGANRWETLVKVIIPSGSSGIIAAIMLGMGRVIGETMAVLMATGNALAMPKGIFSSVQPLTATIAIEMGEVPYNTIHYYSLFALGVILFLITLVINVLADIITQRFKVK</sequence>
<feature type="domain" description="ABC transmembrane type-1" evidence="11">
    <location>
        <begin position="70"/>
        <end position="281"/>
    </location>
</feature>
<evidence type="ECO:0000256" key="2">
    <source>
        <dbReference type="ARBA" id="ARBA00007069"/>
    </source>
</evidence>
<accession>A0A5S5DTF4</accession>
<feature type="transmembrane region" description="Helical" evidence="9">
    <location>
        <begin position="191"/>
        <end position="215"/>
    </location>
</feature>
<feature type="transmembrane region" description="Helical" evidence="9">
    <location>
        <begin position="147"/>
        <end position="170"/>
    </location>
</feature>
<dbReference type="Pfam" id="PF00528">
    <property type="entry name" value="BPD_transp_1"/>
    <property type="match status" value="1"/>
</dbReference>
<comment type="caution">
    <text evidence="12">The sequence shown here is derived from an EMBL/GenBank/DDBJ whole genome shotgun (WGS) entry which is preliminary data.</text>
</comment>
<keyword evidence="3 9" id="KW-0813">Transport</keyword>
<dbReference type="PANTHER" id="PTHR30425">
    <property type="entry name" value="PHOSPHATE TRANSPORT SYSTEM PERMEASE PROTEIN PST"/>
    <property type="match status" value="1"/>
</dbReference>
<gene>
    <name evidence="12" type="ORF">C7447_102282</name>
</gene>
<evidence type="ECO:0000313" key="13">
    <source>
        <dbReference type="Proteomes" id="UP000323136"/>
    </source>
</evidence>
<evidence type="ECO:0000313" key="12">
    <source>
        <dbReference type="EMBL" id="TYP98964.1"/>
    </source>
</evidence>
<dbReference type="EMBL" id="VNIA01000002">
    <property type="protein sequence ID" value="TYP98964.1"/>
    <property type="molecule type" value="Genomic_DNA"/>
</dbReference>
<dbReference type="PANTHER" id="PTHR30425:SF1">
    <property type="entry name" value="PHOSPHATE TRANSPORT SYSTEM PERMEASE PROTEIN PSTC"/>
    <property type="match status" value="1"/>
</dbReference>
<dbReference type="NCBIfam" id="TIGR02138">
    <property type="entry name" value="phosphate_pstC"/>
    <property type="match status" value="1"/>
</dbReference>
<evidence type="ECO:0000256" key="7">
    <source>
        <dbReference type="ARBA" id="ARBA00022989"/>
    </source>
</evidence>
<dbReference type="Gene3D" id="1.10.3720.10">
    <property type="entry name" value="MetI-like"/>
    <property type="match status" value="1"/>
</dbReference>
<evidence type="ECO:0000256" key="1">
    <source>
        <dbReference type="ARBA" id="ARBA00004651"/>
    </source>
</evidence>
<keyword evidence="4 10" id="KW-1003">Cell membrane</keyword>
<dbReference type="PROSITE" id="PS50928">
    <property type="entry name" value="ABC_TM1"/>
    <property type="match status" value="1"/>
</dbReference>
<reference evidence="12 13" key="1">
    <citation type="submission" date="2019-07" db="EMBL/GenBank/DDBJ databases">
        <title>Genomic Encyclopedia of Type Strains, Phase IV (KMG-IV): sequencing the most valuable type-strain genomes for metagenomic binning, comparative biology and taxonomic classification.</title>
        <authorList>
            <person name="Goeker M."/>
        </authorList>
    </citation>
    <scope>NUCLEOTIDE SEQUENCE [LARGE SCALE GENOMIC DNA]</scope>
    <source>
        <strain evidence="12 13">DSM 18961</strain>
    </source>
</reference>